<dbReference type="PANTHER" id="PTHR43671:SF13">
    <property type="entry name" value="SERINE_THREONINE-PROTEIN KINASE NEK2"/>
    <property type="match status" value="1"/>
</dbReference>
<name>B4D2I7_9BACT</name>
<protein>
    <recommendedName>
        <fullName evidence="1">non-specific serine/threonine protein kinase</fullName>
        <ecNumber evidence="1">2.7.11.1</ecNumber>
    </recommendedName>
</protein>
<keyword evidence="8" id="KW-0723">Serine/threonine-protein kinase</keyword>
<dbReference type="PROSITE" id="PS50011">
    <property type="entry name" value="PROTEIN_KINASE_DOM"/>
    <property type="match status" value="1"/>
</dbReference>
<dbReference type="eggNOG" id="COG0515">
    <property type="taxonomic scope" value="Bacteria"/>
</dbReference>
<comment type="caution">
    <text evidence="8">The sequence shown here is derived from an EMBL/GenBank/DDBJ whole genome shotgun (WGS) entry which is preliminary data.</text>
</comment>
<gene>
    <name evidence="8" type="ORF">CfE428DRAFT_3112</name>
</gene>
<dbReference type="CDD" id="cd14014">
    <property type="entry name" value="STKc_PknB_like"/>
    <property type="match status" value="1"/>
</dbReference>
<dbReference type="STRING" id="497964.CfE428DRAFT_3112"/>
<evidence type="ECO:0000313" key="9">
    <source>
        <dbReference type="Proteomes" id="UP000005824"/>
    </source>
</evidence>
<evidence type="ECO:0000256" key="2">
    <source>
        <dbReference type="ARBA" id="ARBA00022679"/>
    </source>
</evidence>
<dbReference type="InParanoid" id="B4D2I7"/>
<keyword evidence="9" id="KW-1185">Reference proteome</keyword>
<dbReference type="Proteomes" id="UP000005824">
    <property type="component" value="Unassembled WGS sequence"/>
</dbReference>
<feature type="region of interest" description="Disordered" evidence="6">
    <location>
        <begin position="243"/>
        <end position="309"/>
    </location>
</feature>
<keyword evidence="3" id="KW-0547">Nucleotide-binding</keyword>
<dbReference type="SUPFAM" id="SSF56112">
    <property type="entry name" value="Protein kinase-like (PK-like)"/>
    <property type="match status" value="1"/>
</dbReference>
<dbReference type="Gene3D" id="1.10.510.10">
    <property type="entry name" value="Transferase(Phosphotransferase) domain 1"/>
    <property type="match status" value="1"/>
</dbReference>
<dbReference type="GO" id="GO:0005524">
    <property type="term" value="F:ATP binding"/>
    <property type="evidence" value="ECO:0007669"/>
    <property type="project" value="UniProtKB-KW"/>
</dbReference>
<accession>B4D2I7</accession>
<feature type="region of interest" description="Disordered" evidence="6">
    <location>
        <begin position="190"/>
        <end position="225"/>
    </location>
</feature>
<evidence type="ECO:0000256" key="6">
    <source>
        <dbReference type="SAM" id="MobiDB-lite"/>
    </source>
</evidence>
<evidence type="ECO:0000256" key="1">
    <source>
        <dbReference type="ARBA" id="ARBA00012513"/>
    </source>
</evidence>
<feature type="compositionally biased region" description="Low complexity" evidence="6">
    <location>
        <begin position="201"/>
        <end position="214"/>
    </location>
</feature>
<dbReference type="EMBL" id="ABVL01000008">
    <property type="protein sequence ID" value="EDY19427.1"/>
    <property type="molecule type" value="Genomic_DNA"/>
</dbReference>
<dbReference type="PROSITE" id="PS00108">
    <property type="entry name" value="PROTEIN_KINASE_ST"/>
    <property type="match status" value="1"/>
</dbReference>
<keyword evidence="2" id="KW-0808">Transferase</keyword>
<dbReference type="InterPro" id="IPR008271">
    <property type="entry name" value="Ser/Thr_kinase_AS"/>
</dbReference>
<dbReference type="AlphaFoldDB" id="B4D2I7"/>
<organism evidence="8 9">
    <name type="scientific">Chthoniobacter flavus Ellin428</name>
    <dbReference type="NCBI Taxonomy" id="497964"/>
    <lineage>
        <taxon>Bacteria</taxon>
        <taxon>Pseudomonadati</taxon>
        <taxon>Verrucomicrobiota</taxon>
        <taxon>Spartobacteria</taxon>
        <taxon>Chthoniobacterales</taxon>
        <taxon>Chthoniobacteraceae</taxon>
        <taxon>Chthoniobacter</taxon>
    </lineage>
</organism>
<keyword evidence="4 8" id="KW-0418">Kinase</keyword>
<dbReference type="Pfam" id="PF00069">
    <property type="entry name" value="Pkinase"/>
    <property type="match status" value="1"/>
</dbReference>
<keyword evidence="5" id="KW-0067">ATP-binding</keyword>
<dbReference type="SMART" id="SM00220">
    <property type="entry name" value="S_TKc"/>
    <property type="match status" value="1"/>
</dbReference>
<evidence type="ECO:0000256" key="4">
    <source>
        <dbReference type="ARBA" id="ARBA00022777"/>
    </source>
</evidence>
<feature type="region of interest" description="Disordered" evidence="6">
    <location>
        <begin position="325"/>
        <end position="349"/>
    </location>
</feature>
<feature type="compositionally biased region" description="Low complexity" evidence="6">
    <location>
        <begin position="296"/>
        <end position="307"/>
    </location>
</feature>
<evidence type="ECO:0000313" key="8">
    <source>
        <dbReference type="EMBL" id="EDY19427.1"/>
    </source>
</evidence>
<sequence length="581" mass="62670">MEYVEGESARARLQSAGRIEPQEAITIAICVATALQYGSRKASLIHRDIKPDNIFLARSGEVKLGDLGLAKSAADNQGLTSTGHSLGTLYYISPEQARDSKTVDFRADIYSLGCTLFEMVSGRPPFTGSNAAAILLKHLTEPVPSLQAAWSQCPPGLSDLVGKMMQKDPGDRPQDYATLISELRHAYAMPAEPAPAPPPVRTARAEAGPAAGPAASPPVQPGSNEVGRATYVIDLDLEASAAPAPASARAAQPPIQPGPTPDCETLPETRSEPPPVTTTEVDQDTLPVQPRPPTAAAPASAPQSQPVDVSDLRLVTPIELHRETSPSASSLFIPPATPARQSPDAAPTRKSLPWGKIILVLLFLATGWFYLTHRSPTPSAFDTEDSADSPNPNSVWRDWVLESHRNGYFLYNREFADHTVGNHTEVVFQKRASANSQDTFRNGKIRVRCVIPPPKLPAQYVQFYVRMAPDAKGVLRRYEAYITHDAVVFALNDSAQGVHEITHWPVPATPDRPLDIVMEIEARNNTFTVSLNRMVVGTVRDDTIPGAGTFGLDGPAETRLSTLAFLNLDPPALPIPFPVTK</sequence>
<dbReference type="InterPro" id="IPR000719">
    <property type="entry name" value="Prot_kinase_dom"/>
</dbReference>
<evidence type="ECO:0000256" key="5">
    <source>
        <dbReference type="ARBA" id="ARBA00022840"/>
    </source>
</evidence>
<feature type="compositionally biased region" description="Low complexity" evidence="6">
    <location>
        <begin position="243"/>
        <end position="253"/>
    </location>
</feature>
<reference evidence="8 9" key="1">
    <citation type="journal article" date="2011" name="J. Bacteriol.">
        <title>Genome sequence of Chthoniobacter flavus Ellin428, an aerobic heterotrophic soil bacterium.</title>
        <authorList>
            <person name="Kant R."/>
            <person name="van Passel M.W."/>
            <person name="Palva A."/>
            <person name="Lucas S."/>
            <person name="Lapidus A."/>
            <person name="Glavina Del Rio T."/>
            <person name="Dalin E."/>
            <person name="Tice H."/>
            <person name="Bruce D."/>
            <person name="Goodwin L."/>
            <person name="Pitluck S."/>
            <person name="Larimer F.W."/>
            <person name="Land M.L."/>
            <person name="Hauser L."/>
            <person name="Sangwan P."/>
            <person name="de Vos W.M."/>
            <person name="Janssen P.H."/>
            <person name="Smidt H."/>
        </authorList>
    </citation>
    <scope>NUCLEOTIDE SEQUENCE [LARGE SCALE GENOMIC DNA]</scope>
    <source>
        <strain evidence="8 9">Ellin428</strain>
    </source>
</reference>
<dbReference type="InterPro" id="IPR050660">
    <property type="entry name" value="NEK_Ser/Thr_kinase"/>
</dbReference>
<dbReference type="GO" id="GO:0004674">
    <property type="term" value="F:protein serine/threonine kinase activity"/>
    <property type="evidence" value="ECO:0007669"/>
    <property type="project" value="UniProtKB-KW"/>
</dbReference>
<evidence type="ECO:0000259" key="7">
    <source>
        <dbReference type="PROSITE" id="PS50011"/>
    </source>
</evidence>
<dbReference type="InterPro" id="IPR011009">
    <property type="entry name" value="Kinase-like_dom_sf"/>
</dbReference>
<dbReference type="PANTHER" id="PTHR43671">
    <property type="entry name" value="SERINE/THREONINE-PROTEIN KINASE NEK"/>
    <property type="match status" value="1"/>
</dbReference>
<dbReference type="EC" id="2.7.11.1" evidence="1"/>
<proteinExistence type="predicted"/>
<evidence type="ECO:0000256" key="3">
    <source>
        <dbReference type="ARBA" id="ARBA00022741"/>
    </source>
</evidence>
<feature type="domain" description="Protein kinase" evidence="7">
    <location>
        <begin position="1"/>
        <end position="188"/>
    </location>
</feature>